<name>A0ACB0K837_TRIPR</name>
<gene>
    <name evidence="1" type="ORF">MILVUS5_LOCUS19791</name>
</gene>
<dbReference type="EMBL" id="CASHSV030000206">
    <property type="protein sequence ID" value="CAJ2652289.1"/>
    <property type="molecule type" value="Genomic_DNA"/>
</dbReference>
<proteinExistence type="predicted"/>
<reference evidence="1" key="1">
    <citation type="submission" date="2023-10" db="EMBL/GenBank/DDBJ databases">
        <authorList>
            <person name="Rodriguez Cubillos JULIANA M."/>
            <person name="De Vega J."/>
        </authorList>
    </citation>
    <scope>NUCLEOTIDE SEQUENCE</scope>
</reference>
<organism evidence="1 2">
    <name type="scientific">Trifolium pratense</name>
    <name type="common">Red clover</name>
    <dbReference type="NCBI Taxonomy" id="57577"/>
    <lineage>
        <taxon>Eukaryota</taxon>
        <taxon>Viridiplantae</taxon>
        <taxon>Streptophyta</taxon>
        <taxon>Embryophyta</taxon>
        <taxon>Tracheophyta</taxon>
        <taxon>Spermatophyta</taxon>
        <taxon>Magnoliopsida</taxon>
        <taxon>eudicotyledons</taxon>
        <taxon>Gunneridae</taxon>
        <taxon>Pentapetalae</taxon>
        <taxon>rosids</taxon>
        <taxon>fabids</taxon>
        <taxon>Fabales</taxon>
        <taxon>Fabaceae</taxon>
        <taxon>Papilionoideae</taxon>
        <taxon>50 kb inversion clade</taxon>
        <taxon>NPAAA clade</taxon>
        <taxon>Hologalegina</taxon>
        <taxon>IRL clade</taxon>
        <taxon>Trifolieae</taxon>
        <taxon>Trifolium</taxon>
    </lineage>
</organism>
<sequence length="827" mass="94461">MNNNSNSLPANLPILDGKNWDQWCVKMNVIFTYQEVEEIISTGFEPLAANATEAQQTAFREVKKKDSKALFLIHQCVDSSNFEKISGARTAKAAWDILSNAHGGGDKVKKVKLQHLRRQYELLGMMDKESIGEYFTRLQTLVNSMKNYGETVSDQQVIEKVLRTLNPQFDHIVVAIEESKDLSTMTVNELHSSLEAHEQRLQERKERKDNKTNQDQALYAKNGGSWNKNGKGKNKWNKNKGKSDGSHDQNHHNGEEDHSESSKNKTKNGGKKGDKSKIQCYSCDKWGHYASECRSKGKKKQENEANHARHNDSDSDGVLMMVTSNSENDTSKLWYLDTGCSNHMTGHRDWLLEFDENFKSKVKFADDSTVSVEGKVMVQRKNGNHTFVTDVLYVPSMKHNLLSLGQLLEKGFNYSTKDHNIEVFDPKNKLILKAPLSKNRTFRVNLQASAFQCFSSLITEDEKWLWHYRYGHLNFKSLNHLCNKKMVVGLPLIHTPEKLCEGCFVSKQPRNSFKSSVYSRSKQPLDVVHSDVCGPIEVPTLGGSRYFMTCVDEFTRKVWIYLLKEKSEVFSMFKNFCVLAERQSEHKLKVLRTDGGGEYNSKEFQTYCTQKGIIHEVTAPYTPQHNGLAERRNRTLLNMARCVLLRYLKGTQGYGLAFPTSNSETQIELEGFSDSDWCGDKDDRRSTSGYWFRFRNSPISWSSKKQNIVALSSCEAEYVAAAQAACQAVWLESLLEELKINYVKPMRLNVDNKSAISLAKNPIAHGRSKHIETKYHFLRDQVSKGKLNVMHCRTEIQIADILTKPLRADRFKELRSMLGVVKTEKLN</sequence>
<evidence type="ECO:0000313" key="1">
    <source>
        <dbReference type="EMBL" id="CAJ2652289.1"/>
    </source>
</evidence>
<keyword evidence="2" id="KW-1185">Reference proteome</keyword>
<protein>
    <submittedName>
        <fullName evidence="1">Uncharacterized protein</fullName>
    </submittedName>
</protein>
<dbReference type="Proteomes" id="UP001177021">
    <property type="component" value="Unassembled WGS sequence"/>
</dbReference>
<evidence type="ECO:0000313" key="2">
    <source>
        <dbReference type="Proteomes" id="UP001177021"/>
    </source>
</evidence>
<comment type="caution">
    <text evidence="1">The sequence shown here is derived from an EMBL/GenBank/DDBJ whole genome shotgun (WGS) entry which is preliminary data.</text>
</comment>
<accession>A0ACB0K837</accession>